<dbReference type="OrthoDB" id="3048394at2759"/>
<gene>
    <name evidence="2" type="ORF">FA13DRAFT_1784609</name>
</gene>
<dbReference type="Proteomes" id="UP000298030">
    <property type="component" value="Unassembled WGS sequence"/>
</dbReference>
<reference evidence="2 3" key="1">
    <citation type="journal article" date="2019" name="Nat. Ecol. Evol.">
        <title>Megaphylogeny resolves global patterns of mushroom evolution.</title>
        <authorList>
            <person name="Varga T."/>
            <person name="Krizsan K."/>
            <person name="Foldi C."/>
            <person name="Dima B."/>
            <person name="Sanchez-Garcia M."/>
            <person name="Sanchez-Ramirez S."/>
            <person name="Szollosi G.J."/>
            <person name="Szarkandi J.G."/>
            <person name="Papp V."/>
            <person name="Albert L."/>
            <person name="Andreopoulos W."/>
            <person name="Angelini C."/>
            <person name="Antonin V."/>
            <person name="Barry K.W."/>
            <person name="Bougher N.L."/>
            <person name="Buchanan P."/>
            <person name="Buyck B."/>
            <person name="Bense V."/>
            <person name="Catcheside P."/>
            <person name="Chovatia M."/>
            <person name="Cooper J."/>
            <person name="Damon W."/>
            <person name="Desjardin D."/>
            <person name="Finy P."/>
            <person name="Geml J."/>
            <person name="Haridas S."/>
            <person name="Hughes K."/>
            <person name="Justo A."/>
            <person name="Karasinski D."/>
            <person name="Kautmanova I."/>
            <person name="Kiss B."/>
            <person name="Kocsube S."/>
            <person name="Kotiranta H."/>
            <person name="LaButti K.M."/>
            <person name="Lechner B.E."/>
            <person name="Liimatainen K."/>
            <person name="Lipzen A."/>
            <person name="Lukacs Z."/>
            <person name="Mihaltcheva S."/>
            <person name="Morgado L.N."/>
            <person name="Niskanen T."/>
            <person name="Noordeloos M.E."/>
            <person name="Ohm R.A."/>
            <person name="Ortiz-Santana B."/>
            <person name="Ovrebo C."/>
            <person name="Racz N."/>
            <person name="Riley R."/>
            <person name="Savchenko A."/>
            <person name="Shiryaev A."/>
            <person name="Soop K."/>
            <person name="Spirin V."/>
            <person name="Szebenyi C."/>
            <person name="Tomsovsky M."/>
            <person name="Tulloss R.E."/>
            <person name="Uehling J."/>
            <person name="Grigoriev I.V."/>
            <person name="Vagvolgyi C."/>
            <person name="Papp T."/>
            <person name="Martin F.M."/>
            <person name="Miettinen O."/>
            <person name="Hibbett D.S."/>
            <person name="Nagy L.G."/>
        </authorList>
    </citation>
    <scope>NUCLEOTIDE SEQUENCE [LARGE SCALE GENOMIC DNA]</scope>
    <source>
        <strain evidence="2 3">FP101781</strain>
    </source>
</reference>
<protein>
    <submittedName>
        <fullName evidence="2">Uncharacterized protein</fullName>
    </submittedName>
</protein>
<sequence>MIRQLARWSPFNGVDDAVSVSHYPAHIVCRPFNPETEARVPPNELEAYRRTHHFKGPCCLCAFMTRKPYTETIIGVVESFNGDEDRNRSVLHGEYVAACATRMCGYFLCLERFYPMRGLKVHAYAKRDVPLDPRQLSKAPQVPGSFRAGDGLLQVMTDSLIRGRPRSFQVIKPAPRKVRESFTRELWRGVDEDRFWNLFVQCFICKKVGLRKGMSSSHNCSIADADDRRYCPYGVVPRGMRVRLETMLGDPPQSAPLRSMRSSSTPTEVIPETDEDEEHLGQHETSDSESVFTDGPPLGSDPDLPTILQILLGEEA</sequence>
<accession>A0A4Y7U0K8</accession>
<evidence type="ECO:0000313" key="3">
    <source>
        <dbReference type="Proteomes" id="UP000298030"/>
    </source>
</evidence>
<dbReference type="EMBL" id="QPFP01000001">
    <property type="protein sequence ID" value="TEB39963.1"/>
    <property type="molecule type" value="Genomic_DNA"/>
</dbReference>
<evidence type="ECO:0000256" key="1">
    <source>
        <dbReference type="SAM" id="MobiDB-lite"/>
    </source>
</evidence>
<organism evidence="2 3">
    <name type="scientific">Coprinellus micaceus</name>
    <name type="common">Glistening ink-cap mushroom</name>
    <name type="synonym">Coprinus micaceus</name>
    <dbReference type="NCBI Taxonomy" id="71717"/>
    <lineage>
        <taxon>Eukaryota</taxon>
        <taxon>Fungi</taxon>
        <taxon>Dikarya</taxon>
        <taxon>Basidiomycota</taxon>
        <taxon>Agaricomycotina</taxon>
        <taxon>Agaricomycetes</taxon>
        <taxon>Agaricomycetidae</taxon>
        <taxon>Agaricales</taxon>
        <taxon>Agaricineae</taxon>
        <taxon>Psathyrellaceae</taxon>
        <taxon>Coprinellus</taxon>
    </lineage>
</organism>
<name>A0A4Y7U0K8_COPMI</name>
<keyword evidence="3" id="KW-1185">Reference proteome</keyword>
<proteinExistence type="predicted"/>
<feature type="region of interest" description="Disordered" evidence="1">
    <location>
        <begin position="248"/>
        <end position="307"/>
    </location>
</feature>
<feature type="compositionally biased region" description="Low complexity" evidence="1">
    <location>
        <begin position="294"/>
        <end position="305"/>
    </location>
</feature>
<comment type="caution">
    <text evidence="2">The sequence shown here is derived from an EMBL/GenBank/DDBJ whole genome shotgun (WGS) entry which is preliminary data.</text>
</comment>
<evidence type="ECO:0000313" key="2">
    <source>
        <dbReference type="EMBL" id="TEB39963.1"/>
    </source>
</evidence>
<dbReference type="AlphaFoldDB" id="A0A4Y7U0K8"/>